<comment type="caution">
    <text evidence="3">The sequence shown here is derived from an EMBL/GenBank/DDBJ whole genome shotgun (WGS) entry which is preliminary data.</text>
</comment>
<dbReference type="PANTHER" id="PTHR42031:SF1">
    <property type="entry name" value="KEY LIME PATHOGENICITY PROTEIN"/>
    <property type="match status" value="1"/>
</dbReference>
<feature type="region of interest" description="Disordered" evidence="1">
    <location>
        <begin position="335"/>
        <end position="407"/>
    </location>
</feature>
<organism evidence="3 4">
    <name type="scientific">Extremus antarcticus</name>
    <dbReference type="NCBI Taxonomy" id="702011"/>
    <lineage>
        <taxon>Eukaryota</taxon>
        <taxon>Fungi</taxon>
        <taxon>Dikarya</taxon>
        <taxon>Ascomycota</taxon>
        <taxon>Pezizomycotina</taxon>
        <taxon>Dothideomycetes</taxon>
        <taxon>Dothideomycetidae</taxon>
        <taxon>Mycosphaerellales</taxon>
        <taxon>Extremaceae</taxon>
        <taxon>Extremus</taxon>
    </lineage>
</organism>
<protein>
    <recommendedName>
        <fullName evidence="2">DUF7896 domain-containing protein</fullName>
    </recommendedName>
</protein>
<dbReference type="Pfam" id="PF25438">
    <property type="entry name" value="DUF7896"/>
    <property type="match status" value="1"/>
</dbReference>
<feature type="region of interest" description="Disordered" evidence="1">
    <location>
        <begin position="50"/>
        <end position="80"/>
    </location>
</feature>
<gene>
    <name evidence="3" type="ORF">LTR09_005648</name>
</gene>
<dbReference type="PANTHER" id="PTHR42031">
    <property type="entry name" value="KEY LIME PATHOGENICITY PROTEIN"/>
    <property type="match status" value="1"/>
</dbReference>
<evidence type="ECO:0000313" key="4">
    <source>
        <dbReference type="Proteomes" id="UP001271007"/>
    </source>
</evidence>
<feature type="compositionally biased region" description="Low complexity" evidence="1">
    <location>
        <begin position="338"/>
        <end position="350"/>
    </location>
</feature>
<feature type="region of interest" description="Disordered" evidence="1">
    <location>
        <begin position="507"/>
        <end position="527"/>
    </location>
</feature>
<feature type="compositionally biased region" description="Basic and acidic residues" evidence="1">
    <location>
        <begin position="512"/>
        <end position="521"/>
    </location>
</feature>
<proteinExistence type="predicted"/>
<keyword evidence="4" id="KW-1185">Reference proteome</keyword>
<evidence type="ECO:0000256" key="1">
    <source>
        <dbReference type="SAM" id="MobiDB-lite"/>
    </source>
</evidence>
<dbReference type="AlphaFoldDB" id="A0AAJ0GDP4"/>
<dbReference type="EMBL" id="JAWDJX010000016">
    <property type="protein sequence ID" value="KAK3053479.1"/>
    <property type="molecule type" value="Genomic_DNA"/>
</dbReference>
<sequence>MTFTSTSDLSDSILGVLEAKRQAFWQARSNWTEQERCEAWAQQTADLASQLRRNSTATGEAGRGLANSSRRPAQGADRAGLALDTSDARNWSIPATHNIASVNMSRQSLSMDPSRTTTSSMQQDSHGKRSYQQMHKSHSAPGNYGSNWTGITPQHQADQVAVYNNPADYVAKLERSSDTSHNAAKRLKVEGSQPFLHVVCPYDVSPCASNSSNLSTPSLIASDAMSRQSSMMSTSSLNDRVGELCVESASSYDSDNMQFPIDAAGESFLSYATAKPSNNSIVAGLGQDAPWQWQGSMGNMIEYPQELSFFDSSSAGMIDGQDVAQGQAWLDCPSQDMQRSISDQSSTRSISAERKATDRQRKHLENASRPIASKCFPHGPVSFDSSKMDSKARPLRPQEPGTQRKEPMRAISKAPYIRPQHPKLKCDICTEYPDGFRGEHELRRHHERAHAHLRRVWICVDPDNTTKEGWRPTRPLDICKQCNQQKEYNVYYNAAAHLRRAHFCPRKRGRKARGEQRESRAGKAGGDWPPIDWLKNNGWLKEIEVGAEDVSASLIVPGQDSITDVPELEDDTFDDEVDFTHPADPSYDPNLSVFHDTISTDMLGFCQPMVTDFNFGYPTPALDAVMPWPNNGYSNCIPQAPAMEHTVSAPPALNSNMMYNYNGMNFYQ</sequence>
<feature type="domain" description="DUF7896" evidence="2">
    <location>
        <begin position="454"/>
        <end position="543"/>
    </location>
</feature>
<dbReference type="InterPro" id="IPR057218">
    <property type="entry name" value="DUF7896"/>
</dbReference>
<feature type="region of interest" description="Disordered" evidence="1">
    <location>
        <begin position="105"/>
        <end position="129"/>
    </location>
</feature>
<accession>A0AAJ0GDP4</accession>
<dbReference type="Proteomes" id="UP001271007">
    <property type="component" value="Unassembled WGS sequence"/>
</dbReference>
<evidence type="ECO:0000259" key="2">
    <source>
        <dbReference type="Pfam" id="PF25438"/>
    </source>
</evidence>
<evidence type="ECO:0000313" key="3">
    <source>
        <dbReference type="EMBL" id="KAK3053479.1"/>
    </source>
</evidence>
<name>A0AAJ0GDP4_9PEZI</name>
<feature type="compositionally biased region" description="Basic and acidic residues" evidence="1">
    <location>
        <begin position="351"/>
        <end position="366"/>
    </location>
</feature>
<reference evidence="3" key="1">
    <citation type="submission" date="2023-04" db="EMBL/GenBank/DDBJ databases">
        <title>Black Yeasts Isolated from many extreme environments.</title>
        <authorList>
            <person name="Coleine C."/>
            <person name="Stajich J.E."/>
            <person name="Selbmann L."/>
        </authorList>
    </citation>
    <scope>NUCLEOTIDE SEQUENCE</scope>
    <source>
        <strain evidence="3">CCFEE 5312</strain>
    </source>
</reference>